<feature type="transmembrane region" description="Helical" evidence="7">
    <location>
        <begin position="195"/>
        <end position="217"/>
    </location>
</feature>
<dbReference type="InterPro" id="IPR017981">
    <property type="entry name" value="GPCR_2-like_7TM"/>
</dbReference>
<evidence type="ECO:0000256" key="2">
    <source>
        <dbReference type="ARBA" id="ARBA00004141"/>
    </source>
</evidence>
<dbReference type="EMBL" id="CAJNOT010001057">
    <property type="protein sequence ID" value="CAF1136930.1"/>
    <property type="molecule type" value="Genomic_DNA"/>
</dbReference>
<evidence type="ECO:0000256" key="1">
    <source>
        <dbReference type="ARBA" id="ARBA00003520"/>
    </source>
</evidence>
<dbReference type="InterPro" id="IPR043129">
    <property type="entry name" value="ATPase_NBD"/>
</dbReference>
<dbReference type="PANTHER" id="PTHR11937">
    <property type="entry name" value="ACTIN"/>
    <property type="match status" value="1"/>
</dbReference>
<evidence type="ECO:0000256" key="4">
    <source>
        <dbReference type="ARBA" id="ARBA00022989"/>
    </source>
</evidence>
<feature type="transmembrane region" description="Helical" evidence="7">
    <location>
        <begin position="506"/>
        <end position="525"/>
    </location>
</feature>
<dbReference type="GO" id="GO:0007166">
    <property type="term" value="P:cell surface receptor signaling pathway"/>
    <property type="evidence" value="ECO:0007669"/>
    <property type="project" value="InterPro"/>
</dbReference>
<evidence type="ECO:0000256" key="5">
    <source>
        <dbReference type="ARBA" id="ARBA00023136"/>
    </source>
</evidence>
<keyword evidence="3 7" id="KW-0812">Transmembrane</keyword>
<organism evidence="9 10">
    <name type="scientific">Rotaria sordida</name>
    <dbReference type="NCBI Taxonomy" id="392033"/>
    <lineage>
        <taxon>Eukaryota</taxon>
        <taxon>Metazoa</taxon>
        <taxon>Spiralia</taxon>
        <taxon>Gnathifera</taxon>
        <taxon>Rotifera</taxon>
        <taxon>Eurotatoria</taxon>
        <taxon>Bdelloidea</taxon>
        <taxon>Philodinida</taxon>
        <taxon>Philodinidae</taxon>
        <taxon>Rotaria</taxon>
    </lineage>
</organism>
<sequence length="1000" mass="114138">MDMQVVIIDCGSGLCKAGVASNDYPTLTNDTVVGYENKSHITGVSDKRYYGQEALEQKRFYLAKSAVLTLLGTERTTGIVLHSGHGVKYSVTVNEGNVAPNTLRQMDSAGGDVNEYLIQLLNKNTNNSVNKKDRNAVKYIKEHVCEVMSSTVIRNKSIIKYFSPEGKCFQVGEERYECMEILFNPGLLGQYCDSFILSFMLIFSFFLALTGIHRMIYDPIMNSDIDIRQQLCSNIALSGGTTKANGIIQRPDGYIHALMGHNFQINIAGTSEGEKLIWKGGKNLASSYSFKQLYLGLSKILSNNLSTIKLTYYGQSEQASIGIWYSNQSSWQMNSSICKINEQNSKLISTNCILFNNDSLSITYLNHKNIFFHTNYSQYSIYISSLIASTCFFISILVYICFHKVYQMSRCFFHCLINYWFNLGILLPLFAFGMQQNQYQFLCQFIATSLHYLCLTTILWLTLLTYLIWRKLSVISTNKDCHRKFSIMINDGLRTIELKSQPVIQFYLLAYGIALIMCCINIAIVHEQYMINKICFFNNLYSILILIISMSVFIIILLFFLLSACNHIKRLTNEQVLSNKNYQHESIQQLLSILFQLILLIFLFLSSLSIYLNPLHLFKLRFEHIIYSHLYGFFVLVLSFYIFSYYVLLRIDLIRHYYFNTKKIDHLSNQSNIESSSASSINLRINYQYDVPSSSKQISIFPSSYSYNSSNIHIPEILQNASRTSINFNNMDNLKLYTKITSDCCICHCHILKPNEISSSQNTLHDTLPSSSSSTSSSLDIIMHEIIDTHQFQNNAFNEQTIQRSMNGSIEFHSRQIDNIHLHSSSTTLFQPRTSPALAIIRLLPNIHFSSRNINKNISNSTNIIQSNDHINLSIEPKHISKNAQNSPYIKSLPSTAKYDATYTSVTQTDHLIQQKSSSNEKLSIWKKSPCGHTQLAYIDQDDEHSVSLKSLSYDSKTSSSTILNKKDHIQTLSSSSNFSDDSYYDIIRTNQKKLHESSV</sequence>
<comment type="similarity">
    <text evidence="6">Belongs to the actin family.</text>
</comment>
<dbReference type="Gene3D" id="3.90.640.10">
    <property type="entry name" value="Actin, Chain A, domain 4"/>
    <property type="match status" value="1"/>
</dbReference>
<dbReference type="Gene3D" id="3.30.420.40">
    <property type="match status" value="3"/>
</dbReference>
<feature type="transmembrane region" description="Helical" evidence="7">
    <location>
        <begin position="450"/>
        <end position="469"/>
    </location>
</feature>
<feature type="transmembrane region" description="Helical" evidence="7">
    <location>
        <begin position="379"/>
        <end position="402"/>
    </location>
</feature>
<feature type="transmembrane region" description="Helical" evidence="7">
    <location>
        <begin position="540"/>
        <end position="562"/>
    </location>
</feature>
<comment type="caution">
    <text evidence="9">The sequence shown here is derived from an EMBL/GenBank/DDBJ whole genome shotgun (WGS) entry which is preliminary data.</text>
</comment>
<evidence type="ECO:0000256" key="3">
    <source>
        <dbReference type="ARBA" id="ARBA00022692"/>
    </source>
</evidence>
<feature type="transmembrane region" description="Helical" evidence="7">
    <location>
        <begin position="590"/>
        <end position="612"/>
    </location>
</feature>
<dbReference type="Proteomes" id="UP000663864">
    <property type="component" value="Unassembled WGS sequence"/>
</dbReference>
<evidence type="ECO:0000259" key="8">
    <source>
        <dbReference type="PROSITE" id="PS50261"/>
    </source>
</evidence>
<dbReference type="GO" id="GO:0004888">
    <property type="term" value="F:transmembrane signaling receptor activity"/>
    <property type="evidence" value="ECO:0007669"/>
    <property type="project" value="InterPro"/>
</dbReference>
<dbReference type="SMART" id="SM00268">
    <property type="entry name" value="ACTIN"/>
    <property type="match status" value="1"/>
</dbReference>
<dbReference type="InterPro" id="IPR004000">
    <property type="entry name" value="Actin"/>
</dbReference>
<proteinExistence type="inferred from homology"/>
<feature type="transmembrane region" description="Helical" evidence="7">
    <location>
        <begin position="411"/>
        <end position="430"/>
    </location>
</feature>
<dbReference type="AlphaFoldDB" id="A0A814RQL5"/>
<dbReference type="Pfam" id="PF00022">
    <property type="entry name" value="Actin"/>
    <property type="match status" value="1"/>
</dbReference>
<evidence type="ECO:0000313" key="9">
    <source>
        <dbReference type="EMBL" id="CAF1136930.1"/>
    </source>
</evidence>
<name>A0A814RQL5_9BILA</name>
<comment type="subcellular location">
    <subcellularLocation>
        <location evidence="2">Membrane</location>
        <topology evidence="2">Multi-pass membrane protein</topology>
    </subcellularLocation>
</comment>
<comment type="function">
    <text evidence="1">Actins are highly conserved proteins that are involved in various types of cell motility and are ubiquitously expressed in all eukaryotic cells.</text>
</comment>
<evidence type="ECO:0000313" key="10">
    <source>
        <dbReference type="Proteomes" id="UP000663864"/>
    </source>
</evidence>
<dbReference type="Gene3D" id="1.20.1070.10">
    <property type="entry name" value="Rhodopsin 7-helix transmembrane proteins"/>
    <property type="match status" value="1"/>
</dbReference>
<evidence type="ECO:0000256" key="7">
    <source>
        <dbReference type="SAM" id="Phobius"/>
    </source>
</evidence>
<reference evidence="9" key="1">
    <citation type="submission" date="2021-02" db="EMBL/GenBank/DDBJ databases">
        <authorList>
            <person name="Nowell W R."/>
        </authorList>
    </citation>
    <scope>NUCLEOTIDE SEQUENCE</scope>
</reference>
<dbReference type="SUPFAM" id="SSF53067">
    <property type="entry name" value="Actin-like ATPase domain"/>
    <property type="match status" value="2"/>
</dbReference>
<keyword evidence="5 7" id="KW-0472">Membrane</keyword>
<evidence type="ECO:0000256" key="6">
    <source>
        <dbReference type="RuleBase" id="RU000487"/>
    </source>
</evidence>
<feature type="domain" description="G-protein coupled receptors family 2 profile 2" evidence="8">
    <location>
        <begin position="377"/>
        <end position="643"/>
    </location>
</feature>
<dbReference type="GO" id="GO:0016020">
    <property type="term" value="C:membrane"/>
    <property type="evidence" value="ECO:0007669"/>
    <property type="project" value="UniProtKB-SubCell"/>
</dbReference>
<protein>
    <recommendedName>
        <fullName evidence="8">G-protein coupled receptors family 2 profile 2 domain-containing protein</fullName>
    </recommendedName>
</protein>
<keyword evidence="4 7" id="KW-1133">Transmembrane helix</keyword>
<dbReference type="PROSITE" id="PS50261">
    <property type="entry name" value="G_PROTEIN_RECEP_F2_4"/>
    <property type="match status" value="1"/>
</dbReference>
<feature type="transmembrane region" description="Helical" evidence="7">
    <location>
        <begin position="624"/>
        <end position="648"/>
    </location>
</feature>
<accession>A0A814RQL5</accession>
<gene>
    <name evidence="9" type="ORF">ZHD862_LOCUS19433</name>
</gene>